<dbReference type="HOGENOM" id="CLU_3182679_0_0_6"/>
<name>V5U0H3_9ENTR</name>
<proteinExistence type="predicted"/>
<dbReference type="PATRIC" id="fig|1401659.3.peg.2490"/>
<evidence type="ECO:0000313" key="1">
    <source>
        <dbReference type="EMBL" id="AHB70878.1"/>
    </source>
</evidence>
<dbReference type="Proteomes" id="UP000018545">
    <property type="component" value="Chromosome"/>
</dbReference>
<dbReference type="KEGG" id="csi:P262_03519"/>
<organism evidence="1 2">
    <name type="scientific">Cronobacter malonaticus</name>
    <dbReference type="NCBI Taxonomy" id="413503"/>
    <lineage>
        <taxon>Bacteria</taxon>
        <taxon>Pseudomonadati</taxon>
        <taxon>Pseudomonadota</taxon>
        <taxon>Gammaproteobacteria</taxon>
        <taxon>Enterobacterales</taxon>
        <taxon>Enterobacteriaceae</taxon>
        <taxon>Cronobacter</taxon>
    </lineage>
</organism>
<evidence type="ECO:0000313" key="2">
    <source>
        <dbReference type="Proteomes" id="UP000018545"/>
    </source>
</evidence>
<gene>
    <name evidence="1" type="ORF">P262_03519</name>
</gene>
<accession>V5U0H3</accession>
<reference evidence="1 2" key="1">
    <citation type="journal article" date="2014" name="Genome Announc.">
        <title>Complete Genome Sequence of Cronobacter sakazakii Strain CMCC 45402.</title>
        <authorList>
            <person name="Zhao Z."/>
            <person name="Wang L."/>
            <person name="Wang B."/>
            <person name="Liang H."/>
            <person name="Ye Q."/>
            <person name="Zeng M."/>
        </authorList>
    </citation>
    <scope>NUCLEOTIDE SEQUENCE [LARGE SCALE GENOMIC DNA]</scope>
    <source>
        <strain evidence="2">45402</strain>
    </source>
</reference>
<dbReference type="EMBL" id="CP006731">
    <property type="protein sequence ID" value="AHB70878.1"/>
    <property type="molecule type" value="Genomic_DNA"/>
</dbReference>
<dbReference type="AlphaFoldDB" id="V5U0H3"/>
<protein>
    <submittedName>
        <fullName evidence="1">Uncharacterized protein</fullName>
    </submittedName>
</protein>
<sequence length="46" mass="5258">MVYCLEFTYLSKVKVHTLSSKRDTTTRNIIINLSLNVLCNNTHTAT</sequence>